<dbReference type="PANTHER" id="PTHR31435">
    <property type="entry name" value="PROTEIN NATD1"/>
    <property type="match status" value="1"/>
</dbReference>
<evidence type="ECO:0000256" key="1">
    <source>
        <dbReference type="SAM" id="MobiDB-lite"/>
    </source>
</evidence>
<dbReference type="Proteomes" id="UP001551210">
    <property type="component" value="Unassembled WGS sequence"/>
</dbReference>
<name>A0ABV3CTV3_STREX</name>
<accession>A0ABV3CTV3</accession>
<gene>
    <name evidence="3" type="ORF">AB0A76_07070</name>
</gene>
<dbReference type="CDD" id="cd04301">
    <property type="entry name" value="NAT_SF"/>
    <property type="match status" value="1"/>
</dbReference>
<dbReference type="InterPro" id="IPR031165">
    <property type="entry name" value="GNAT_YJDJ"/>
</dbReference>
<evidence type="ECO:0000313" key="3">
    <source>
        <dbReference type="EMBL" id="MEU7292953.1"/>
    </source>
</evidence>
<sequence length="138" mass="15188">MTRCAARTRCPHRSEPSGPRETYRMAELKIRDDRTNGRLEAFEDDTFVGVVVYFVLEAVPHALVAVHTIVEEGHEGKGIAGALVREFYTIAAGEGVPVVPLCPYAAKWAERHPDEAPVPAAEVVRAAKLQLKATPDLW</sequence>
<dbReference type="GO" id="GO:0016746">
    <property type="term" value="F:acyltransferase activity"/>
    <property type="evidence" value="ECO:0007669"/>
    <property type="project" value="UniProtKB-KW"/>
</dbReference>
<dbReference type="PANTHER" id="PTHR31435:SF10">
    <property type="entry name" value="BSR4717 PROTEIN"/>
    <property type="match status" value="1"/>
</dbReference>
<feature type="region of interest" description="Disordered" evidence="1">
    <location>
        <begin position="1"/>
        <end position="21"/>
    </location>
</feature>
<dbReference type="EC" id="2.3.1.-" evidence="3"/>
<reference evidence="3 4" key="1">
    <citation type="submission" date="2024-06" db="EMBL/GenBank/DDBJ databases">
        <title>The Natural Products Discovery Center: Release of the First 8490 Sequenced Strains for Exploring Actinobacteria Biosynthetic Diversity.</title>
        <authorList>
            <person name="Kalkreuter E."/>
            <person name="Kautsar S.A."/>
            <person name="Yang D."/>
            <person name="Bader C.D."/>
            <person name="Teijaro C.N."/>
            <person name="Fluegel L."/>
            <person name="Davis C.M."/>
            <person name="Simpson J.R."/>
            <person name="Lauterbach L."/>
            <person name="Steele A.D."/>
            <person name="Gui C."/>
            <person name="Meng S."/>
            <person name="Li G."/>
            <person name="Viehrig K."/>
            <person name="Ye F."/>
            <person name="Su P."/>
            <person name="Kiefer A.F."/>
            <person name="Nichols A."/>
            <person name="Cepeda A.J."/>
            <person name="Yan W."/>
            <person name="Fan B."/>
            <person name="Jiang Y."/>
            <person name="Adhikari A."/>
            <person name="Zheng C.-J."/>
            <person name="Schuster L."/>
            <person name="Cowan T.M."/>
            <person name="Smanski M.J."/>
            <person name="Chevrette M.G."/>
            <person name="De Carvalho L.P.S."/>
            <person name="Shen B."/>
        </authorList>
    </citation>
    <scope>NUCLEOTIDE SEQUENCE [LARGE SCALE GENOMIC DNA]</scope>
    <source>
        <strain evidence="3 4">NPDC045705</strain>
    </source>
</reference>
<organism evidence="3 4">
    <name type="scientific">Streptomyces exfoliatus</name>
    <name type="common">Streptomyces hydrogenans</name>
    <dbReference type="NCBI Taxonomy" id="1905"/>
    <lineage>
        <taxon>Bacteria</taxon>
        <taxon>Bacillati</taxon>
        <taxon>Actinomycetota</taxon>
        <taxon>Actinomycetes</taxon>
        <taxon>Kitasatosporales</taxon>
        <taxon>Streptomycetaceae</taxon>
        <taxon>Streptomyces</taxon>
    </lineage>
</organism>
<dbReference type="EMBL" id="JBEZAM010000006">
    <property type="protein sequence ID" value="MEU7292953.1"/>
    <property type="molecule type" value="Genomic_DNA"/>
</dbReference>
<dbReference type="Pfam" id="PF14542">
    <property type="entry name" value="Acetyltransf_CG"/>
    <property type="match status" value="1"/>
</dbReference>
<proteinExistence type="predicted"/>
<evidence type="ECO:0000313" key="4">
    <source>
        <dbReference type="Proteomes" id="UP001551210"/>
    </source>
</evidence>
<feature type="domain" description="N-acetyltransferase" evidence="2">
    <location>
        <begin position="31"/>
        <end position="120"/>
    </location>
</feature>
<dbReference type="InterPro" id="IPR045057">
    <property type="entry name" value="Gcn5-rel_NAT"/>
</dbReference>
<comment type="caution">
    <text evidence="3">The sequence shown here is derived from an EMBL/GenBank/DDBJ whole genome shotgun (WGS) entry which is preliminary data.</text>
</comment>
<dbReference type="InterPro" id="IPR016181">
    <property type="entry name" value="Acyl_CoA_acyltransferase"/>
</dbReference>
<dbReference type="Gene3D" id="3.40.630.30">
    <property type="match status" value="1"/>
</dbReference>
<dbReference type="SUPFAM" id="SSF55729">
    <property type="entry name" value="Acyl-CoA N-acyltransferases (Nat)"/>
    <property type="match status" value="1"/>
</dbReference>
<evidence type="ECO:0000259" key="2">
    <source>
        <dbReference type="PROSITE" id="PS51729"/>
    </source>
</evidence>
<keyword evidence="3" id="KW-0012">Acyltransferase</keyword>
<keyword evidence="4" id="KW-1185">Reference proteome</keyword>
<protein>
    <submittedName>
        <fullName evidence="3">GNAT family N-acetyltransferase</fullName>
        <ecNumber evidence="3">2.3.1.-</ecNumber>
    </submittedName>
</protein>
<dbReference type="PROSITE" id="PS51729">
    <property type="entry name" value="GNAT_YJDJ"/>
    <property type="match status" value="1"/>
</dbReference>
<keyword evidence="3" id="KW-0808">Transferase</keyword>